<dbReference type="AlphaFoldDB" id="A0ABD3BX69"/>
<reference evidence="2" key="1">
    <citation type="journal article" date="2024" name="IScience">
        <title>Strigolactones Initiate the Formation of Haustorium-like Structures in Castilleja.</title>
        <authorList>
            <person name="Buerger M."/>
            <person name="Peterson D."/>
            <person name="Chory J."/>
        </authorList>
    </citation>
    <scope>NUCLEOTIDE SEQUENCE [LARGE SCALE GENOMIC DNA]</scope>
</reference>
<comment type="caution">
    <text evidence="1">The sequence shown here is derived from an EMBL/GenBank/DDBJ whole genome shotgun (WGS) entry which is preliminary data.</text>
</comment>
<proteinExistence type="predicted"/>
<keyword evidence="2" id="KW-1185">Reference proteome</keyword>
<protein>
    <submittedName>
        <fullName evidence="1">Uncharacterized protein</fullName>
    </submittedName>
</protein>
<evidence type="ECO:0000313" key="1">
    <source>
        <dbReference type="EMBL" id="KAL3622088.1"/>
    </source>
</evidence>
<dbReference type="EMBL" id="JAVIJP010000061">
    <property type="protein sequence ID" value="KAL3622088.1"/>
    <property type="molecule type" value="Genomic_DNA"/>
</dbReference>
<gene>
    <name evidence="1" type="ORF">CASFOL_034284</name>
</gene>
<accession>A0ABD3BX69</accession>
<sequence>MKDEERGIFSMTLQLRRINSFPSKRSTRKSIREVTKVGEAPKNFIVWPRRLVDSIGRKGFSQKELFPEPKSQPDTQADILKTLWIAAADITQPKYVFLEVGW</sequence>
<name>A0ABD3BX69_9LAMI</name>
<organism evidence="1 2">
    <name type="scientific">Castilleja foliolosa</name>
    <dbReference type="NCBI Taxonomy" id="1961234"/>
    <lineage>
        <taxon>Eukaryota</taxon>
        <taxon>Viridiplantae</taxon>
        <taxon>Streptophyta</taxon>
        <taxon>Embryophyta</taxon>
        <taxon>Tracheophyta</taxon>
        <taxon>Spermatophyta</taxon>
        <taxon>Magnoliopsida</taxon>
        <taxon>eudicotyledons</taxon>
        <taxon>Gunneridae</taxon>
        <taxon>Pentapetalae</taxon>
        <taxon>asterids</taxon>
        <taxon>lamiids</taxon>
        <taxon>Lamiales</taxon>
        <taxon>Orobanchaceae</taxon>
        <taxon>Pedicularideae</taxon>
        <taxon>Castillejinae</taxon>
        <taxon>Castilleja</taxon>
    </lineage>
</organism>
<dbReference type="Proteomes" id="UP001632038">
    <property type="component" value="Unassembled WGS sequence"/>
</dbReference>
<evidence type="ECO:0000313" key="2">
    <source>
        <dbReference type="Proteomes" id="UP001632038"/>
    </source>
</evidence>